<feature type="domain" description="Major facilitator superfamily (MFS) profile" evidence="7">
    <location>
        <begin position="6"/>
        <end position="380"/>
    </location>
</feature>
<feature type="transmembrane region" description="Helical" evidence="6">
    <location>
        <begin position="231"/>
        <end position="256"/>
    </location>
</feature>
<evidence type="ECO:0000256" key="4">
    <source>
        <dbReference type="ARBA" id="ARBA00022989"/>
    </source>
</evidence>
<organism evidence="8 9">
    <name type="scientific">Sphingomonas kyungheensis</name>
    <dbReference type="NCBI Taxonomy" id="1069987"/>
    <lineage>
        <taxon>Bacteria</taxon>
        <taxon>Pseudomonadati</taxon>
        <taxon>Pseudomonadota</taxon>
        <taxon>Alphaproteobacteria</taxon>
        <taxon>Sphingomonadales</taxon>
        <taxon>Sphingomonadaceae</taxon>
        <taxon>Sphingomonas</taxon>
    </lineage>
</organism>
<dbReference type="RefSeq" id="WP_336545548.1">
    <property type="nucleotide sequence ID" value="NZ_JBBBDM010000006.1"/>
</dbReference>
<evidence type="ECO:0000256" key="3">
    <source>
        <dbReference type="ARBA" id="ARBA00022692"/>
    </source>
</evidence>
<dbReference type="CDD" id="cd17324">
    <property type="entry name" value="MFS_NepI_like"/>
    <property type="match status" value="1"/>
</dbReference>
<keyword evidence="5 6" id="KW-0472">Membrane</keyword>
<feature type="transmembrane region" description="Helical" evidence="6">
    <location>
        <begin position="129"/>
        <end position="149"/>
    </location>
</feature>
<name>A0ABU8H4K1_9SPHN</name>
<feature type="transmembrane region" description="Helical" evidence="6">
    <location>
        <begin position="72"/>
        <end position="98"/>
    </location>
</feature>
<evidence type="ECO:0000256" key="1">
    <source>
        <dbReference type="ARBA" id="ARBA00004651"/>
    </source>
</evidence>
<feature type="transmembrane region" description="Helical" evidence="6">
    <location>
        <begin position="104"/>
        <end position="122"/>
    </location>
</feature>
<evidence type="ECO:0000259" key="7">
    <source>
        <dbReference type="PROSITE" id="PS50850"/>
    </source>
</evidence>
<keyword evidence="3 6" id="KW-0812">Transmembrane</keyword>
<dbReference type="SUPFAM" id="SSF103473">
    <property type="entry name" value="MFS general substrate transporter"/>
    <property type="match status" value="1"/>
</dbReference>
<evidence type="ECO:0000313" key="8">
    <source>
        <dbReference type="EMBL" id="MEI5687971.1"/>
    </source>
</evidence>
<feature type="transmembrane region" description="Helical" evidence="6">
    <location>
        <begin position="332"/>
        <end position="351"/>
    </location>
</feature>
<feature type="transmembrane region" description="Helical" evidence="6">
    <location>
        <begin position="357"/>
        <end position="377"/>
    </location>
</feature>
<gene>
    <name evidence="8" type="ORF">V8201_12850</name>
</gene>
<dbReference type="PANTHER" id="PTHR43124">
    <property type="entry name" value="PURINE EFFLUX PUMP PBUE"/>
    <property type="match status" value="1"/>
</dbReference>
<feature type="transmembrane region" description="Helical" evidence="6">
    <location>
        <begin position="161"/>
        <end position="180"/>
    </location>
</feature>
<accession>A0ABU8H4K1</accession>
<dbReference type="Gene3D" id="1.20.1250.20">
    <property type="entry name" value="MFS general substrate transporter like domains"/>
    <property type="match status" value="2"/>
</dbReference>
<dbReference type="PROSITE" id="PS50850">
    <property type="entry name" value="MFS"/>
    <property type="match status" value="1"/>
</dbReference>
<comment type="caution">
    <text evidence="8">The sequence shown here is derived from an EMBL/GenBank/DDBJ whole genome shotgun (WGS) entry which is preliminary data.</text>
</comment>
<dbReference type="InterPro" id="IPR050189">
    <property type="entry name" value="MFS_Efflux_Transporters"/>
</dbReference>
<evidence type="ECO:0000313" key="9">
    <source>
        <dbReference type="Proteomes" id="UP001367771"/>
    </source>
</evidence>
<evidence type="ECO:0000256" key="5">
    <source>
        <dbReference type="ARBA" id="ARBA00023136"/>
    </source>
</evidence>
<keyword evidence="9" id="KW-1185">Reference proteome</keyword>
<dbReference type="InterPro" id="IPR020846">
    <property type="entry name" value="MFS_dom"/>
</dbReference>
<dbReference type="Proteomes" id="UP001367771">
    <property type="component" value="Unassembled WGS sequence"/>
</dbReference>
<reference evidence="8 9" key="1">
    <citation type="journal article" date="2013" name="Int. J. Syst. Evol. Microbiol.">
        <title>Sphingomonas kyungheensis sp. nov., a bacterium with ginsenoside-converting activity isolated from soil of a ginseng field.</title>
        <authorList>
            <person name="Son H.M."/>
            <person name="Yang J.E."/>
            <person name="Park Y."/>
            <person name="Han C.K."/>
            <person name="Kim S.G."/>
            <person name="Kook M."/>
            <person name="Yi T.H."/>
        </authorList>
    </citation>
    <scope>NUCLEOTIDE SEQUENCE [LARGE SCALE GENOMIC DNA]</scope>
    <source>
        <strain evidence="8 9">LMG 26582</strain>
    </source>
</reference>
<protein>
    <submittedName>
        <fullName evidence="8">MFS transporter</fullName>
    </submittedName>
</protein>
<comment type="subcellular location">
    <subcellularLocation>
        <location evidence="1">Cell membrane</location>
        <topology evidence="1">Multi-pass membrane protein</topology>
    </subcellularLocation>
</comment>
<dbReference type="EMBL" id="JBBBDM010000006">
    <property type="protein sequence ID" value="MEI5687971.1"/>
    <property type="molecule type" value="Genomic_DNA"/>
</dbReference>
<evidence type="ECO:0000256" key="2">
    <source>
        <dbReference type="ARBA" id="ARBA00022475"/>
    </source>
</evidence>
<dbReference type="InterPro" id="IPR011701">
    <property type="entry name" value="MFS"/>
</dbReference>
<feature type="transmembrane region" description="Helical" evidence="6">
    <location>
        <begin position="268"/>
        <end position="287"/>
    </location>
</feature>
<feature type="transmembrane region" description="Helical" evidence="6">
    <location>
        <begin position="293"/>
        <end position="311"/>
    </location>
</feature>
<dbReference type="Pfam" id="PF07690">
    <property type="entry name" value="MFS_1"/>
    <property type="match status" value="1"/>
</dbReference>
<keyword evidence="2" id="KW-1003">Cell membrane</keyword>
<feature type="transmembrane region" description="Helical" evidence="6">
    <location>
        <begin position="203"/>
        <end position="225"/>
    </location>
</feature>
<proteinExistence type="predicted"/>
<sequence>MKLNPGLLALAIGAFGIGVTEFAPMGMLPVIAADLHVSIPSAGLLVSAYALGVLVGAPLMTLTTARLDRRTLLIALMAIFTLGNALSAVAGGYAWLMAARVVTAFNHGAFFGVGAVVAAGLVPPERRAGAVAAMFTGLTVATIGGVPLATWAGETIGWRPAFAGIAAIGAVAMAALRLALPPLPAPAGVDLAAELRVLGRPRVLLALALTTLGFGGVFTVFTYIVPILRDVAHASTAMVTVSLMLFGVGATIGNMIGGRLADRSVTRALAAMLGLLTLVLLAFAWLMHAPLTAAAAILVWGIASFATVPPLQMQVMAAAGEAPNLASAMNIGAFNLGNAIGAALGGGVIAAELGLPAVALAGATTAAAALALLLVAARQPLGRAGARLTRGTTDAAV</sequence>
<dbReference type="PANTHER" id="PTHR43124:SF8">
    <property type="entry name" value="INNER MEMBRANE TRANSPORT PROTEIN YDHP"/>
    <property type="match status" value="1"/>
</dbReference>
<feature type="transmembrane region" description="Helical" evidence="6">
    <location>
        <begin position="42"/>
        <end position="60"/>
    </location>
</feature>
<dbReference type="InterPro" id="IPR036259">
    <property type="entry name" value="MFS_trans_sf"/>
</dbReference>
<keyword evidence="4 6" id="KW-1133">Transmembrane helix</keyword>
<evidence type="ECO:0000256" key="6">
    <source>
        <dbReference type="SAM" id="Phobius"/>
    </source>
</evidence>